<dbReference type="SUPFAM" id="SSF100950">
    <property type="entry name" value="NagB/RpiA/CoA transferase-like"/>
    <property type="match status" value="1"/>
</dbReference>
<feature type="compositionally biased region" description="Basic and acidic residues" evidence="10">
    <location>
        <begin position="69"/>
        <end position="92"/>
    </location>
</feature>
<evidence type="ECO:0000256" key="8">
    <source>
        <dbReference type="ARBA" id="ARBA00046432"/>
    </source>
</evidence>
<evidence type="ECO:0000313" key="11">
    <source>
        <dbReference type="EMBL" id="MDI1489321.1"/>
    </source>
</evidence>
<dbReference type="EMBL" id="JAPUFD010000009">
    <property type="protein sequence ID" value="MDI1489321.1"/>
    <property type="molecule type" value="Genomic_DNA"/>
</dbReference>
<dbReference type="GO" id="GO:0003743">
    <property type="term" value="F:translation initiation factor activity"/>
    <property type="evidence" value="ECO:0007669"/>
    <property type="project" value="UniProtKB-KW"/>
</dbReference>
<evidence type="ECO:0000256" key="1">
    <source>
        <dbReference type="ARBA" id="ARBA00004514"/>
    </source>
</evidence>
<dbReference type="Gene3D" id="3.40.50.10470">
    <property type="entry name" value="Translation initiation factor eif-2b, domain 2"/>
    <property type="match status" value="1"/>
</dbReference>
<gene>
    <name evidence="11" type="ORF">OHK93_008599</name>
</gene>
<feature type="region of interest" description="Disordered" evidence="10">
    <location>
        <begin position="1"/>
        <end position="159"/>
    </location>
</feature>
<dbReference type="InterPro" id="IPR000649">
    <property type="entry name" value="IF-2B-related"/>
</dbReference>
<evidence type="ECO:0000256" key="5">
    <source>
        <dbReference type="ARBA" id="ARBA00022917"/>
    </source>
</evidence>
<keyword evidence="4" id="KW-0396">Initiation factor</keyword>
<sequence>MTPAASSGGGSKQQDPIVADETAVVNGNGDQGKAPAATPKDGPKNNQKGKKTSEGAPKGDAGPNSGKPSGKELKERAKAEKQAKRAKEREGKQGQPVADFKGGNIAPEPESKIGKSPGKDQPPSKSHQRRRSSAGAHAQKPLPLRPAAAAASVPKVQETLEEDNRVPLLEHLYGHPRRTTIAGASKDVHPSVLALGLQIGAYEICGSNARCVAMLLVFQQVISSYTTPVATSLPRHLTTHLSSQIDYLISYRPLSVSQGNAIRWLKVAISAVDISTPEEQAKSDLCIGIDNFIREKISVADQVIAASGAERIKDGDVIMTYAKSSIVEKTLAEAFYQGKRFKVVVIDSHPLYEGRNLARALVDLGVEVQYSLINGLAHVVGPVTKTFLGAHAMMSNGRLYSRLGTAMVAMMAKDVNSPVMVCCESVKVTDRVALDSFVHNEIAPEDELLPPRMPENGQNVDSDSKSLSLYNWRKTPNLQLLNLMYDLTPAEMIDVVITEAGSMPPNAIAMVQSLTANT</sequence>
<evidence type="ECO:0000256" key="3">
    <source>
        <dbReference type="ARBA" id="ARBA00022490"/>
    </source>
</evidence>
<evidence type="ECO:0000256" key="10">
    <source>
        <dbReference type="SAM" id="MobiDB-lite"/>
    </source>
</evidence>
<comment type="caution">
    <text evidence="11">The sequence shown here is derived from an EMBL/GenBank/DDBJ whole genome shotgun (WGS) entry which is preliminary data.</text>
</comment>
<evidence type="ECO:0000256" key="4">
    <source>
        <dbReference type="ARBA" id="ARBA00022540"/>
    </source>
</evidence>
<comment type="similarity">
    <text evidence="2 9">Belongs to the eIF-2B alpha/beta/delta subunits family.</text>
</comment>
<protein>
    <recommendedName>
        <fullName evidence="6">Translation initiation factor eIF2B subunit delta</fullName>
    </recommendedName>
    <alternativeName>
        <fullName evidence="7">eIF2B GDP-GTP exchange factor subunit delta</fullName>
    </alternativeName>
</protein>
<evidence type="ECO:0000256" key="9">
    <source>
        <dbReference type="RuleBase" id="RU003814"/>
    </source>
</evidence>
<dbReference type="Proteomes" id="UP001161017">
    <property type="component" value="Unassembled WGS sequence"/>
</dbReference>
<organism evidence="11 12">
    <name type="scientific">Ramalina farinacea</name>
    <dbReference type="NCBI Taxonomy" id="258253"/>
    <lineage>
        <taxon>Eukaryota</taxon>
        <taxon>Fungi</taxon>
        <taxon>Dikarya</taxon>
        <taxon>Ascomycota</taxon>
        <taxon>Pezizomycotina</taxon>
        <taxon>Lecanoromycetes</taxon>
        <taxon>OSLEUM clade</taxon>
        <taxon>Lecanoromycetidae</taxon>
        <taxon>Lecanorales</taxon>
        <taxon>Lecanorineae</taxon>
        <taxon>Ramalinaceae</taxon>
        <taxon>Ramalina</taxon>
    </lineage>
</organism>
<dbReference type="AlphaFoldDB" id="A0AA43QMR6"/>
<keyword evidence="3" id="KW-0963">Cytoplasm</keyword>
<dbReference type="Pfam" id="PF01008">
    <property type="entry name" value="IF-2B"/>
    <property type="match status" value="1"/>
</dbReference>
<comment type="subcellular location">
    <subcellularLocation>
        <location evidence="1">Cytoplasm</location>
        <location evidence="1">Cytosol</location>
    </subcellularLocation>
</comment>
<keyword evidence="5" id="KW-0648">Protein biosynthesis</keyword>
<comment type="subunit">
    <text evidence="8">Component of the translation initiation factor 2B (eIF2B) complex which is a heterodecamer of two sets of five different subunits: alpha, beta, gamma, delta and epsilon. Subunits alpha, beta and delta comprise a regulatory subcomplex and subunits epsilon and gamma comprise a catalytic subcomplex. Within the complex, the hexameric regulatory complex resides at the center, with the two heterodimeric catalytic subcomplexes bound on opposite sides.</text>
</comment>
<dbReference type="PANTHER" id="PTHR10233">
    <property type="entry name" value="TRANSLATION INITIATION FACTOR EIF-2B"/>
    <property type="match status" value="1"/>
</dbReference>
<evidence type="ECO:0000256" key="7">
    <source>
        <dbReference type="ARBA" id="ARBA00044356"/>
    </source>
</evidence>
<evidence type="ECO:0000256" key="2">
    <source>
        <dbReference type="ARBA" id="ARBA00007251"/>
    </source>
</evidence>
<accession>A0AA43QMR6</accession>
<evidence type="ECO:0000313" key="12">
    <source>
        <dbReference type="Proteomes" id="UP001161017"/>
    </source>
</evidence>
<reference evidence="11" key="1">
    <citation type="journal article" date="2023" name="Genome Biol. Evol.">
        <title>First Whole Genome Sequence and Flow Cytometry Genome Size Data for the Lichen-Forming Fungus Ramalina farinacea (Ascomycota).</title>
        <authorList>
            <person name="Llewellyn T."/>
            <person name="Mian S."/>
            <person name="Hill R."/>
            <person name="Leitch I.J."/>
            <person name="Gaya E."/>
        </authorList>
    </citation>
    <scope>NUCLEOTIDE SEQUENCE</scope>
    <source>
        <strain evidence="11">LIQ254RAFAR</strain>
    </source>
</reference>
<proteinExistence type="inferred from homology"/>
<keyword evidence="12" id="KW-1185">Reference proteome</keyword>
<dbReference type="InterPro" id="IPR037171">
    <property type="entry name" value="NagB/RpiA_transferase-like"/>
</dbReference>
<name>A0AA43QMR6_9LECA</name>
<dbReference type="GO" id="GO:0005829">
    <property type="term" value="C:cytosol"/>
    <property type="evidence" value="ECO:0007669"/>
    <property type="project" value="UniProtKB-SubCell"/>
</dbReference>
<dbReference type="InterPro" id="IPR042529">
    <property type="entry name" value="IF_2B-like_C"/>
</dbReference>
<dbReference type="PANTHER" id="PTHR10233:SF14">
    <property type="entry name" value="TRANSLATION INITIATION FACTOR EIF-2B SUBUNIT DELTA"/>
    <property type="match status" value="1"/>
</dbReference>
<evidence type="ECO:0000256" key="6">
    <source>
        <dbReference type="ARBA" id="ARBA00044147"/>
    </source>
</evidence>